<organism evidence="2 3">
    <name type="scientific">Ascodesmis nigricans</name>
    <dbReference type="NCBI Taxonomy" id="341454"/>
    <lineage>
        <taxon>Eukaryota</taxon>
        <taxon>Fungi</taxon>
        <taxon>Dikarya</taxon>
        <taxon>Ascomycota</taxon>
        <taxon>Pezizomycotina</taxon>
        <taxon>Pezizomycetes</taxon>
        <taxon>Pezizales</taxon>
        <taxon>Ascodesmidaceae</taxon>
        <taxon>Ascodesmis</taxon>
    </lineage>
</organism>
<feature type="compositionally biased region" description="Polar residues" evidence="1">
    <location>
        <begin position="25"/>
        <end position="42"/>
    </location>
</feature>
<dbReference type="AlphaFoldDB" id="A0A4S2MKS7"/>
<feature type="compositionally biased region" description="Basic residues" evidence="1">
    <location>
        <begin position="93"/>
        <end position="106"/>
    </location>
</feature>
<dbReference type="Proteomes" id="UP000298138">
    <property type="component" value="Unassembled WGS sequence"/>
</dbReference>
<name>A0A4S2MKS7_9PEZI</name>
<keyword evidence="3" id="KW-1185">Reference proteome</keyword>
<dbReference type="EMBL" id="ML220151">
    <property type="protein sequence ID" value="TGZ77616.1"/>
    <property type="molecule type" value="Genomic_DNA"/>
</dbReference>
<evidence type="ECO:0000313" key="2">
    <source>
        <dbReference type="EMBL" id="TGZ77616.1"/>
    </source>
</evidence>
<feature type="region of interest" description="Disordered" evidence="1">
    <location>
        <begin position="67"/>
        <end position="106"/>
    </location>
</feature>
<proteinExistence type="predicted"/>
<evidence type="ECO:0000256" key="1">
    <source>
        <dbReference type="SAM" id="MobiDB-lite"/>
    </source>
</evidence>
<accession>A0A4S2MKS7</accession>
<feature type="region of interest" description="Disordered" evidence="1">
    <location>
        <begin position="1"/>
        <end position="47"/>
    </location>
</feature>
<protein>
    <submittedName>
        <fullName evidence="2">Uncharacterized protein</fullName>
    </submittedName>
</protein>
<sequence length="106" mass="11653">MDPDAPRTFPTVSLSSHRNHANPAFIQSSQPHSQCVPTSLTPSPAHPGVIEILLPNSPWLLSLTAAPYPATPRRRPPEAPQPNGKSLPLPLPHSHHHKPHKMMNQR</sequence>
<reference evidence="2 3" key="1">
    <citation type="submission" date="2019-04" db="EMBL/GenBank/DDBJ databases">
        <title>Comparative genomics and transcriptomics to analyze fruiting body development in filamentous ascomycetes.</title>
        <authorList>
            <consortium name="DOE Joint Genome Institute"/>
            <person name="Lutkenhaus R."/>
            <person name="Traeger S."/>
            <person name="Breuer J."/>
            <person name="Kuo A."/>
            <person name="Lipzen A."/>
            <person name="Pangilinan J."/>
            <person name="Dilworth D."/>
            <person name="Sandor L."/>
            <person name="Poggeler S."/>
            <person name="Barry K."/>
            <person name="Grigoriev I.V."/>
            <person name="Nowrousian M."/>
        </authorList>
    </citation>
    <scope>NUCLEOTIDE SEQUENCE [LARGE SCALE GENOMIC DNA]</scope>
    <source>
        <strain evidence="2 3">CBS 389.68</strain>
    </source>
</reference>
<dbReference type="InParanoid" id="A0A4S2MKS7"/>
<evidence type="ECO:0000313" key="3">
    <source>
        <dbReference type="Proteomes" id="UP000298138"/>
    </source>
</evidence>
<gene>
    <name evidence="2" type="ORF">EX30DRAFT_343976</name>
</gene>